<dbReference type="Pfam" id="PF13936">
    <property type="entry name" value="HTH_38"/>
    <property type="match status" value="1"/>
</dbReference>
<proteinExistence type="predicted"/>
<comment type="caution">
    <text evidence="2">The sequence shown here is derived from an EMBL/GenBank/DDBJ whole genome shotgun (WGS) entry which is preliminary data.</text>
</comment>
<accession>A0ABM8PZ07</accession>
<dbReference type="InterPro" id="IPR025246">
    <property type="entry name" value="IS30-like_HTH"/>
</dbReference>
<gene>
    <name evidence="2" type="primary">tnp</name>
    <name evidence="2" type="ORF">REJC140_02321</name>
</gene>
<reference evidence="2 3" key="1">
    <citation type="submission" date="2020-11" db="EMBL/GenBank/DDBJ databases">
        <authorList>
            <person name="Lassalle F."/>
        </authorList>
    </citation>
    <scope>NUCLEOTIDE SEQUENCE [LARGE SCALE GENOMIC DNA]</scope>
    <source>
        <strain evidence="2 3">JC140</strain>
    </source>
</reference>
<evidence type="ECO:0000259" key="1">
    <source>
        <dbReference type="Pfam" id="PF13936"/>
    </source>
</evidence>
<protein>
    <submittedName>
        <fullName evidence="2">IS30 family transposase</fullName>
    </submittedName>
</protein>
<name>A0ABM8PZ07_9HYPH</name>
<dbReference type="EMBL" id="CABFWF030000020">
    <property type="protein sequence ID" value="CAD7055436.1"/>
    <property type="molecule type" value="Genomic_DNA"/>
</dbReference>
<keyword evidence="3" id="KW-1185">Reference proteome</keyword>
<sequence length="51" mass="5814">MSRCYTQITLADRRRLHHLVAAKVPINEMARQLGRHRSTIYAGVATYQAMG</sequence>
<evidence type="ECO:0000313" key="3">
    <source>
        <dbReference type="Proteomes" id="UP000606921"/>
    </source>
</evidence>
<evidence type="ECO:0000313" key="2">
    <source>
        <dbReference type="EMBL" id="CAD7055436.1"/>
    </source>
</evidence>
<dbReference type="Proteomes" id="UP000606921">
    <property type="component" value="Unassembled WGS sequence"/>
</dbReference>
<organism evidence="2 3">
    <name type="scientific">Pseudorhizobium endolithicum</name>
    <dbReference type="NCBI Taxonomy" id="1191678"/>
    <lineage>
        <taxon>Bacteria</taxon>
        <taxon>Pseudomonadati</taxon>
        <taxon>Pseudomonadota</taxon>
        <taxon>Alphaproteobacteria</taxon>
        <taxon>Hyphomicrobiales</taxon>
        <taxon>Rhizobiaceae</taxon>
        <taxon>Rhizobium/Agrobacterium group</taxon>
        <taxon>Pseudorhizobium</taxon>
    </lineage>
</organism>
<feature type="domain" description="Transposase IS30-like HTH" evidence="1">
    <location>
        <begin position="5"/>
        <end position="41"/>
    </location>
</feature>